<evidence type="ECO:0000256" key="2">
    <source>
        <dbReference type="SAM" id="SignalP"/>
    </source>
</evidence>
<accession>A0A7K6NG10</accession>
<dbReference type="PANTHER" id="PTHR16026:SF0">
    <property type="entry name" value="CARTILAGE ACIDIC PROTEIN 1"/>
    <property type="match status" value="1"/>
</dbReference>
<proteinExistence type="predicted"/>
<comment type="caution">
    <text evidence="4">The sequence shown here is derived from an EMBL/GenBank/DDBJ whole genome shotgun (WGS) entry which is preliminary data.</text>
</comment>
<name>A0A7K6NG10_PEDTO</name>
<dbReference type="InterPro" id="IPR027039">
    <property type="entry name" value="Crtac1"/>
</dbReference>
<keyword evidence="1 2" id="KW-0732">Signal</keyword>
<dbReference type="Pfam" id="PF07593">
    <property type="entry name" value="UnbV_ASPIC"/>
    <property type="match status" value="1"/>
</dbReference>
<dbReference type="PANTHER" id="PTHR16026">
    <property type="entry name" value="CARTILAGE ACIDIC PROTEIN 1"/>
    <property type="match status" value="1"/>
</dbReference>
<evidence type="ECO:0000256" key="1">
    <source>
        <dbReference type="ARBA" id="ARBA00022729"/>
    </source>
</evidence>
<feature type="domain" description="ASPIC/UnbV" evidence="3">
    <location>
        <begin position="450"/>
        <end position="504"/>
    </location>
</feature>
<organism evidence="4 5">
    <name type="scientific">Pedionomus torquatus</name>
    <name type="common">Plains-wanderer</name>
    <dbReference type="NCBI Taxonomy" id="227192"/>
    <lineage>
        <taxon>Eukaryota</taxon>
        <taxon>Metazoa</taxon>
        <taxon>Chordata</taxon>
        <taxon>Craniata</taxon>
        <taxon>Vertebrata</taxon>
        <taxon>Euteleostomi</taxon>
        <taxon>Archelosauria</taxon>
        <taxon>Archosauria</taxon>
        <taxon>Dinosauria</taxon>
        <taxon>Saurischia</taxon>
        <taxon>Theropoda</taxon>
        <taxon>Coelurosauria</taxon>
        <taxon>Aves</taxon>
        <taxon>Neognathae</taxon>
        <taxon>Neoaves</taxon>
        <taxon>Charadriiformes</taxon>
        <taxon>Pedionomidae</taxon>
        <taxon>Pedionomus</taxon>
    </lineage>
</organism>
<feature type="chain" id="PRO_5029544623" evidence="2">
    <location>
        <begin position="24"/>
        <end position="587"/>
    </location>
</feature>
<dbReference type="SUPFAM" id="SSF69318">
    <property type="entry name" value="Integrin alpha N-terminal domain"/>
    <property type="match status" value="1"/>
</dbReference>
<dbReference type="InterPro" id="IPR011519">
    <property type="entry name" value="UnbV_ASPIC"/>
</dbReference>
<dbReference type="InterPro" id="IPR028994">
    <property type="entry name" value="Integrin_alpha_N"/>
</dbReference>
<dbReference type="Pfam" id="PF13517">
    <property type="entry name" value="FG-GAP_3"/>
    <property type="match status" value="2"/>
</dbReference>
<sequence>AGLSQVPRMLVLCLLSLAWLGEGSQRSEPMFTAVTHRLLPPDYDSNPTQLNYGVAVTDLDADGDFEIVVAGYNGPNLVLKYDRARGRLVNVAEDERGSPYYALRDRQGNAIGVTACDIDGDGREEVYFLNTNNAFSAHGTSAWSNGALRASSPTAGILWPPRSWVLGGWVLRRCHWPQGSGRYSIYIANYASGNVGPHALIEMDVAASDPARGVVVLVDVAAQAGVSKYTGGRGVAVGPILSDSASDIFCGNENSPNFLFHNRGDGTYRDVAAAVGLDDPYQHGRGVALADFNRDGRVDIVYGNWNGPHRLYLQSGAPGRVRFRDIATPKFSMPSPVRTVIAADFDNDQELEVFFNNIAYRGSSANRLFRLTRREHSDPIVEELNPGDALEPDGRGTGGAVTDFDGDGMLDLILSHGESMAQPISVFKGTQGTGNNWLRVIPRTRFGAFARGAKVVLFTRRSGAHLRIIDGGSGYLCEMEPVAHFGLGRDEASSLEVTWPDGRVAMRAVASSETNSVLEVPYPLDVEEPLMPALLECGQGFSQHENGRCVDTDECTEFPFICPRDKPVCVNTYGGDPCRRHKRRSRG</sequence>
<dbReference type="AlphaFoldDB" id="A0A7K6NG10"/>
<dbReference type="Proteomes" id="UP000565207">
    <property type="component" value="Unassembled WGS sequence"/>
</dbReference>
<gene>
    <name evidence="4" type="primary">Crtac1</name>
    <name evidence="4" type="ORF">PEDTOR_R11103</name>
</gene>
<protein>
    <submittedName>
        <fullName evidence="4">CRAC1 protein</fullName>
    </submittedName>
</protein>
<feature type="signal peptide" evidence="2">
    <location>
        <begin position="1"/>
        <end position="23"/>
    </location>
</feature>
<evidence type="ECO:0000313" key="5">
    <source>
        <dbReference type="Proteomes" id="UP000565207"/>
    </source>
</evidence>
<dbReference type="GO" id="GO:0007413">
    <property type="term" value="P:axonal fasciculation"/>
    <property type="evidence" value="ECO:0007669"/>
    <property type="project" value="TreeGrafter"/>
</dbReference>
<feature type="non-terminal residue" evidence="4">
    <location>
        <position position="1"/>
    </location>
</feature>
<dbReference type="EMBL" id="VZRU01009017">
    <property type="protein sequence ID" value="NWW47723.1"/>
    <property type="molecule type" value="Genomic_DNA"/>
</dbReference>
<evidence type="ECO:0000259" key="3">
    <source>
        <dbReference type="Pfam" id="PF07593"/>
    </source>
</evidence>
<evidence type="ECO:0000313" key="4">
    <source>
        <dbReference type="EMBL" id="NWW47723.1"/>
    </source>
</evidence>
<feature type="non-terminal residue" evidence="4">
    <location>
        <position position="587"/>
    </location>
</feature>
<reference evidence="4 5" key="1">
    <citation type="submission" date="2019-09" db="EMBL/GenBank/DDBJ databases">
        <title>Bird 10,000 Genomes (B10K) Project - Family phase.</title>
        <authorList>
            <person name="Zhang G."/>
        </authorList>
    </citation>
    <scope>NUCLEOTIDE SEQUENCE [LARGE SCALE GENOMIC DNA]</scope>
    <source>
        <strain evidence="4">B10K-DU-029-80</strain>
        <tissue evidence="4">Muscle</tissue>
    </source>
</reference>
<keyword evidence="5" id="KW-1185">Reference proteome</keyword>
<dbReference type="InterPro" id="IPR013517">
    <property type="entry name" value="FG-GAP"/>
</dbReference>